<dbReference type="OrthoDB" id="93664at2759"/>
<dbReference type="InterPro" id="IPR043504">
    <property type="entry name" value="Peptidase_S1_PA_chymotrypsin"/>
</dbReference>
<dbReference type="GO" id="GO:0006508">
    <property type="term" value="P:proteolysis"/>
    <property type="evidence" value="ECO:0007669"/>
    <property type="project" value="UniProtKB-KW"/>
</dbReference>
<dbReference type="SUPFAM" id="SSF50494">
    <property type="entry name" value="Trypsin-like serine proteases"/>
    <property type="match status" value="1"/>
</dbReference>
<organism evidence="10 13">
    <name type="scientific">Didymodactylos carnosus</name>
    <dbReference type="NCBI Taxonomy" id="1234261"/>
    <lineage>
        <taxon>Eukaryota</taxon>
        <taxon>Metazoa</taxon>
        <taxon>Spiralia</taxon>
        <taxon>Gnathifera</taxon>
        <taxon>Rotifera</taxon>
        <taxon>Eurotatoria</taxon>
        <taxon>Bdelloidea</taxon>
        <taxon>Philodinida</taxon>
        <taxon>Philodinidae</taxon>
        <taxon>Didymodactylos</taxon>
    </lineage>
</organism>
<dbReference type="Pfam" id="PF00089">
    <property type="entry name" value="Trypsin"/>
    <property type="match status" value="1"/>
</dbReference>
<dbReference type="EMBL" id="CAJOBC010007427">
    <property type="protein sequence ID" value="CAF3931950.1"/>
    <property type="molecule type" value="Genomic_DNA"/>
</dbReference>
<dbReference type="EMBL" id="CAJNOK010000556">
    <property type="protein sequence ID" value="CAF0761316.1"/>
    <property type="molecule type" value="Genomic_DNA"/>
</dbReference>
<dbReference type="Proteomes" id="UP000677228">
    <property type="component" value="Unassembled WGS sequence"/>
</dbReference>
<dbReference type="InterPro" id="IPR009003">
    <property type="entry name" value="Peptidase_S1_PA"/>
</dbReference>
<feature type="chain" id="PRO_5035604031" description="Peptidase S1 domain-containing protein" evidence="7">
    <location>
        <begin position="19"/>
        <end position="312"/>
    </location>
</feature>
<evidence type="ECO:0000313" key="12">
    <source>
        <dbReference type="EMBL" id="CAF3931950.1"/>
    </source>
</evidence>
<comment type="caution">
    <text evidence="10">The sequence shown here is derived from an EMBL/GenBank/DDBJ whole genome shotgun (WGS) entry which is preliminary data.</text>
</comment>
<accession>A0A814TX50</accession>
<proteinExistence type="predicted"/>
<evidence type="ECO:0000313" key="10">
    <source>
        <dbReference type="EMBL" id="CAF1168299.1"/>
    </source>
</evidence>
<evidence type="ECO:0000256" key="5">
    <source>
        <dbReference type="ARBA" id="ARBA00023157"/>
    </source>
</evidence>
<evidence type="ECO:0000256" key="2">
    <source>
        <dbReference type="ARBA" id="ARBA00022729"/>
    </source>
</evidence>
<keyword evidence="2 7" id="KW-0732">Signal</keyword>
<dbReference type="Proteomes" id="UP000681722">
    <property type="component" value="Unassembled WGS sequence"/>
</dbReference>
<dbReference type="EMBL" id="CAJOBA010000556">
    <property type="protein sequence ID" value="CAF3541110.1"/>
    <property type="molecule type" value="Genomic_DNA"/>
</dbReference>
<keyword evidence="4 6" id="KW-0720">Serine protease</keyword>
<dbReference type="PANTHER" id="PTHR24252:SF7">
    <property type="entry name" value="HYALIN"/>
    <property type="match status" value="1"/>
</dbReference>
<keyword evidence="13" id="KW-1185">Reference proteome</keyword>
<keyword evidence="1 6" id="KW-0645">Protease</keyword>
<dbReference type="InterPro" id="IPR033116">
    <property type="entry name" value="TRYPSIN_SER"/>
</dbReference>
<dbReference type="GO" id="GO:0004252">
    <property type="term" value="F:serine-type endopeptidase activity"/>
    <property type="evidence" value="ECO:0007669"/>
    <property type="project" value="InterPro"/>
</dbReference>
<dbReference type="AlphaFoldDB" id="A0A814TX50"/>
<dbReference type="Proteomes" id="UP000682733">
    <property type="component" value="Unassembled WGS sequence"/>
</dbReference>
<protein>
    <recommendedName>
        <fullName evidence="8">Peptidase S1 domain-containing protein</fullName>
    </recommendedName>
</protein>
<dbReference type="PANTHER" id="PTHR24252">
    <property type="entry name" value="ACROSIN-RELATED"/>
    <property type="match status" value="1"/>
</dbReference>
<evidence type="ECO:0000256" key="1">
    <source>
        <dbReference type="ARBA" id="ARBA00022670"/>
    </source>
</evidence>
<evidence type="ECO:0000313" key="9">
    <source>
        <dbReference type="EMBL" id="CAF0761316.1"/>
    </source>
</evidence>
<evidence type="ECO:0000256" key="4">
    <source>
        <dbReference type="ARBA" id="ARBA00022825"/>
    </source>
</evidence>
<evidence type="ECO:0000256" key="7">
    <source>
        <dbReference type="SAM" id="SignalP"/>
    </source>
</evidence>
<dbReference type="PROSITE" id="PS00134">
    <property type="entry name" value="TRYPSIN_HIS"/>
    <property type="match status" value="1"/>
</dbReference>
<dbReference type="Gene3D" id="2.40.10.10">
    <property type="entry name" value="Trypsin-like serine proteases"/>
    <property type="match status" value="1"/>
</dbReference>
<keyword evidence="3 6" id="KW-0378">Hydrolase</keyword>
<dbReference type="PROSITE" id="PS50240">
    <property type="entry name" value="TRYPSIN_DOM"/>
    <property type="match status" value="1"/>
</dbReference>
<dbReference type="InterPro" id="IPR001254">
    <property type="entry name" value="Trypsin_dom"/>
</dbReference>
<keyword evidence="5" id="KW-1015">Disulfide bond</keyword>
<evidence type="ECO:0000313" key="13">
    <source>
        <dbReference type="Proteomes" id="UP000663829"/>
    </source>
</evidence>
<evidence type="ECO:0000259" key="8">
    <source>
        <dbReference type="PROSITE" id="PS50240"/>
    </source>
</evidence>
<name>A0A814TX50_9BILA</name>
<feature type="signal peptide" evidence="7">
    <location>
        <begin position="1"/>
        <end position="18"/>
    </location>
</feature>
<dbReference type="EMBL" id="CAJNOQ010007428">
    <property type="protein sequence ID" value="CAF1168299.1"/>
    <property type="molecule type" value="Genomic_DNA"/>
</dbReference>
<gene>
    <name evidence="10" type="ORF">GPM918_LOCUS22043</name>
    <name evidence="9" type="ORF">OVA965_LOCUS2566</name>
    <name evidence="12" type="ORF">SRO942_LOCUS22039</name>
    <name evidence="11" type="ORF">TMI583_LOCUS2566</name>
</gene>
<dbReference type="InterPro" id="IPR001314">
    <property type="entry name" value="Peptidase_S1A"/>
</dbReference>
<dbReference type="CDD" id="cd00190">
    <property type="entry name" value="Tryp_SPc"/>
    <property type="match status" value="1"/>
</dbReference>
<feature type="domain" description="Peptidase S1" evidence="8">
    <location>
        <begin position="53"/>
        <end position="286"/>
    </location>
</feature>
<dbReference type="PROSITE" id="PS00135">
    <property type="entry name" value="TRYPSIN_SER"/>
    <property type="match status" value="1"/>
</dbReference>
<evidence type="ECO:0000256" key="3">
    <source>
        <dbReference type="ARBA" id="ARBA00022801"/>
    </source>
</evidence>
<dbReference type="Proteomes" id="UP000663829">
    <property type="component" value="Unassembled WGS sequence"/>
</dbReference>
<evidence type="ECO:0000256" key="6">
    <source>
        <dbReference type="RuleBase" id="RU363034"/>
    </source>
</evidence>
<evidence type="ECO:0000313" key="11">
    <source>
        <dbReference type="EMBL" id="CAF3541110.1"/>
    </source>
</evidence>
<dbReference type="FunFam" id="2.40.10.10:FF:000120">
    <property type="entry name" value="Putative serine protease"/>
    <property type="match status" value="1"/>
</dbReference>
<dbReference type="InterPro" id="IPR018114">
    <property type="entry name" value="TRYPSIN_HIS"/>
</dbReference>
<dbReference type="SMART" id="SM00020">
    <property type="entry name" value="Tryp_SPc"/>
    <property type="match status" value="1"/>
</dbReference>
<sequence length="312" mass="33557">MFLILSLPFFLLCSLCKCQQEVIIENQTFTAYYCDSKYEPCGCSKNPAVLSRIVGGENADADTWGWIVQLSLPNDGLCGGTILSDSWIVTAAHCTYGSSASDINITAASLLLTQTDGVQIRTLSAIYQHPDYDNETVQNDISLLKLSSPLNMTSSALAKICLPKMTSTCYPPDGLTLVAIGWGRLSSASTYPASNELQQVTLISVPYADSRCRSTVSDTTTQLCAAAPGKDTCQGDSGGPLMFFSNSRWELVGIVSYGIGSCANASFAGVYTRVSAYLSWINVTMNGNVSKAATLFQNYELIVHDQSMVLKV</sequence>
<reference evidence="10" key="1">
    <citation type="submission" date="2021-02" db="EMBL/GenBank/DDBJ databases">
        <authorList>
            <person name="Nowell W R."/>
        </authorList>
    </citation>
    <scope>NUCLEOTIDE SEQUENCE</scope>
</reference>
<dbReference type="PRINTS" id="PR00722">
    <property type="entry name" value="CHYMOTRYPSIN"/>
</dbReference>